<dbReference type="InterPro" id="IPR051398">
    <property type="entry name" value="Polysacch_Deacetylase"/>
</dbReference>
<dbReference type="RefSeq" id="WP_002956293.1">
    <property type="nucleotide sequence ID" value="NC_020555.1"/>
</dbReference>
<dbReference type="AlphaFoldDB" id="A0AAI8MMY9"/>
<dbReference type="GO" id="GO:0005975">
    <property type="term" value="P:carbohydrate metabolic process"/>
    <property type="evidence" value="ECO:0007669"/>
    <property type="project" value="InterPro"/>
</dbReference>
<dbReference type="Pfam" id="PF01522">
    <property type="entry name" value="Polysacc_deac_1"/>
    <property type="match status" value="1"/>
</dbReference>
<dbReference type="CDD" id="cd10968">
    <property type="entry name" value="CE4_Mlr8448_like_5s"/>
    <property type="match status" value="1"/>
</dbReference>
<name>A0AAI8MMY9_9HELI</name>
<reference evidence="5" key="4">
    <citation type="journal article" date="2014" name="Genome Announc.">
        <title>Draft genome sequences of six enterohepatic helicobacter species isolated from humans and one from rhesus macaques.</title>
        <authorList>
            <person name="Shen Z."/>
            <person name="Sheh A."/>
            <person name="Young S.K."/>
            <person name="Abouelliel A."/>
            <person name="Ward D.V."/>
            <person name="Earl A.M."/>
            <person name="Fox J.G."/>
        </authorList>
    </citation>
    <scope>NUCLEOTIDE SEQUENCE [LARGE SCALE GENOMIC DNA]</scope>
    <source>
        <strain evidence="5">CCUG 18818</strain>
    </source>
</reference>
<evidence type="ECO:0000313" key="3">
    <source>
        <dbReference type="EMBL" id="BAM31882.1"/>
    </source>
</evidence>
<protein>
    <submittedName>
        <fullName evidence="3">Polysaccharide deacetylase</fullName>
    </submittedName>
</protein>
<dbReference type="Proteomes" id="UP000006036">
    <property type="component" value="Chromosome 1"/>
</dbReference>
<evidence type="ECO:0000313" key="4">
    <source>
        <dbReference type="EMBL" id="EFR46435.1"/>
    </source>
</evidence>
<dbReference type="EMBL" id="AP012492">
    <property type="protein sequence ID" value="BAM31882.1"/>
    <property type="molecule type" value="Genomic_DNA"/>
</dbReference>
<dbReference type="PROSITE" id="PS51677">
    <property type="entry name" value="NODB"/>
    <property type="match status" value="1"/>
</dbReference>
<dbReference type="Proteomes" id="UP000005755">
    <property type="component" value="Unassembled WGS sequence"/>
</dbReference>
<reference evidence="3" key="3">
    <citation type="submission" date="2012-07" db="EMBL/GenBank/DDBJ databases">
        <authorList>
            <person name="Akiyama T."/>
            <person name="Takeshita N."/>
            <person name="Ohmagari N."/>
            <person name="Kirikae T."/>
        </authorList>
    </citation>
    <scope>NUCLEOTIDE SEQUENCE</scope>
    <source>
        <strain evidence="3">ATCC BAA-847</strain>
    </source>
</reference>
<evidence type="ECO:0000259" key="2">
    <source>
        <dbReference type="PROSITE" id="PS51677"/>
    </source>
</evidence>
<keyword evidence="5" id="KW-1185">Reference proteome</keyword>
<gene>
    <name evidence="3" type="ORF">HCBAA847_0640</name>
    <name evidence="4" type="ORF">HCCG_00982</name>
</gene>
<feature type="domain" description="NodB homology" evidence="2">
    <location>
        <begin position="86"/>
        <end position="340"/>
    </location>
</feature>
<dbReference type="KEGG" id="hcb:HCBAA847_0640"/>
<dbReference type="InterPro" id="IPR011330">
    <property type="entry name" value="Glyco_hydro/deAcase_b/a-brl"/>
</dbReference>
<evidence type="ECO:0000256" key="1">
    <source>
        <dbReference type="ARBA" id="ARBA00022729"/>
    </source>
</evidence>
<evidence type="ECO:0000313" key="6">
    <source>
        <dbReference type="Proteomes" id="UP000006036"/>
    </source>
</evidence>
<dbReference type="SUPFAM" id="SSF88713">
    <property type="entry name" value="Glycoside hydrolase/deacetylase"/>
    <property type="match status" value="1"/>
</dbReference>
<dbReference type="EMBL" id="DS990392">
    <property type="protein sequence ID" value="EFR46435.1"/>
    <property type="molecule type" value="Genomic_DNA"/>
</dbReference>
<keyword evidence="1" id="KW-0732">Signal</keyword>
<reference evidence="4" key="1">
    <citation type="submission" date="2008-08" db="EMBL/GenBank/DDBJ databases">
        <title>Annotation of Helicobacter cinaedi strain CCUG 18818.</title>
        <authorList>
            <consortium name="The Broad Institute Genome Sequencing Platform"/>
            <person name="Fox J.G."/>
            <person name="Shen Z."/>
            <person name="Charoenlap N."/>
            <person name="Schauer D.B."/>
            <person name="Ward D."/>
            <person name="Mehta T."/>
            <person name="Young S."/>
            <person name="Jaffe D."/>
            <person name="Gnerre S."/>
            <person name="Berlin A."/>
            <person name="Heiman D."/>
            <person name="Hepburn T."/>
            <person name="Shea T."/>
            <person name="Sykes S."/>
            <person name="Alvarado L."/>
            <person name="Kodira C."/>
            <person name="Borodovsky M."/>
            <person name="Lander E."/>
            <person name="Galagan J."/>
            <person name="Nusbaum C."/>
            <person name="Birren B."/>
        </authorList>
    </citation>
    <scope>NUCLEOTIDE SEQUENCE</scope>
    <source>
        <strain evidence="4">CCUG 18818</strain>
    </source>
</reference>
<dbReference type="Gene3D" id="3.20.20.370">
    <property type="entry name" value="Glycoside hydrolase/deacetylase"/>
    <property type="match status" value="1"/>
</dbReference>
<sequence>MRYYINKIRNSLSQFQSIQNLFKGKGVIVMLHRIAPFEDKLSPNENMKVSPEFLESFITQALDLKYHFLSLDELYDGLVHNDLPEYFICLTIDDGYKDNLTFGYPIFAKYNIPFCIYICTSFPESSHNMWWFGLEDYLLAHDNITYKNAEYDISTKALKEAMFLTMRADIIAQINDYCQQTLENFGISYNPRDYDNLTLSWEDIAFLHAQKLQNTSKNMLGGGQRQLCTIGCHTHSHPIFNNLSNDKIAQDIAKAQKLFLQNLHFTPTHFAYPFGSRVEISPHHFSLIRNLGFKTATTTRHGTIYPQHTKSLHALPRVFFSENFMLESAFKIRKRRIVTA</sequence>
<dbReference type="PANTHER" id="PTHR34216:SF7">
    <property type="entry name" value="POLY-BETA-1,6-N-ACETYL-D-GLUCOSAMINE N-DEACETYLASE"/>
    <property type="match status" value="1"/>
</dbReference>
<accession>A0AAI8MMY9</accession>
<organism evidence="3 6">
    <name type="scientific">Helicobacter cinaedi CCUG 18818 = ATCC BAA-847</name>
    <dbReference type="NCBI Taxonomy" id="537971"/>
    <lineage>
        <taxon>Bacteria</taxon>
        <taxon>Pseudomonadati</taxon>
        <taxon>Campylobacterota</taxon>
        <taxon>Epsilonproteobacteria</taxon>
        <taxon>Campylobacterales</taxon>
        <taxon>Helicobacteraceae</taxon>
        <taxon>Helicobacter</taxon>
    </lineage>
</organism>
<dbReference type="PANTHER" id="PTHR34216">
    <property type="match status" value="1"/>
</dbReference>
<dbReference type="InterPro" id="IPR002509">
    <property type="entry name" value="NODB_dom"/>
</dbReference>
<dbReference type="GO" id="GO:0016810">
    <property type="term" value="F:hydrolase activity, acting on carbon-nitrogen (but not peptide) bonds"/>
    <property type="evidence" value="ECO:0007669"/>
    <property type="project" value="InterPro"/>
</dbReference>
<proteinExistence type="predicted"/>
<evidence type="ECO:0000313" key="5">
    <source>
        <dbReference type="Proteomes" id="UP000005755"/>
    </source>
</evidence>
<reference evidence="3 6" key="2">
    <citation type="journal article" date="2012" name="J. Bacteriol.">
        <title>Complete Genome Sequence of Helicobacter cinaedi Type Strain ATCC BAA-847.</title>
        <authorList>
            <person name="Miyoshi-Akiyama T."/>
            <person name="Takeshita N."/>
            <person name="Ohmagari N."/>
            <person name="Kirikae T."/>
        </authorList>
    </citation>
    <scope>NUCLEOTIDE SEQUENCE [LARGE SCALE GENOMIC DNA]</scope>
    <source>
        <strain evidence="3 6">ATCC BAA-847</strain>
    </source>
</reference>